<protein>
    <recommendedName>
        <fullName evidence="5">DUF3048 domain-containing protein</fullName>
    </recommendedName>
</protein>
<dbReference type="Pfam" id="PF11258">
    <property type="entry name" value="DUF3048"/>
    <property type="match status" value="1"/>
</dbReference>
<gene>
    <name evidence="3" type="ORF">CFX1CAM_1784</name>
</gene>
<organism evidence="3 4">
    <name type="scientific">Candidatus Brevifilum fermentans</name>
    <dbReference type="NCBI Taxonomy" id="1986204"/>
    <lineage>
        <taxon>Bacteria</taxon>
        <taxon>Bacillati</taxon>
        <taxon>Chloroflexota</taxon>
        <taxon>Anaerolineae</taxon>
        <taxon>Anaerolineales</taxon>
        <taxon>Anaerolineaceae</taxon>
        <taxon>Candidatus Brevifilum</taxon>
    </lineage>
</organism>
<dbReference type="Gene3D" id="3.50.90.10">
    <property type="entry name" value="YerB-like"/>
    <property type="match status" value="1"/>
</dbReference>
<sequence length="419" mass="46320">MNEYLGNYEPEVNKMMKLKPQIKWFILAVLILTLAACNGNTTSVDLSLAPTYAAQTLAAMPTNTMEPVPTSTATVVVPTATATATETPVTELYPVGPVGFPENVNPLTGLVVDDPSILDRRPVLIKVANQPISGRPHAGLSFADMVFEYYIGSGGNRFIALFYGQDADMIGPVRSGRMIDPYLVSLYEGILGMEGAYITVREHIVDILDNRMISSKELCPGLCDDGRMLVTSVFGDSEALTKIAADRGVVQQRYLLEGMAFDPEVPEGGKTANIITTQFSTVNPEEWRYDEESGDYLRWTDNESGEVIDLIPLVDRITDEQLAFSNVVVIFVSHIEHAPTLHDMAIWDNTFGQRAIAFRDGQAYEITWKTPSRTQPIQLIDDSGETFRLKPGNTWVVVFGLYSTVDTIADHWSFTFLMP</sequence>
<dbReference type="OrthoDB" id="9779102at2"/>
<keyword evidence="4" id="KW-1185">Reference proteome</keyword>
<name>A0A1Y6K8D1_9CHLR</name>
<dbReference type="EMBL" id="LT859958">
    <property type="protein sequence ID" value="SMX54849.1"/>
    <property type="molecule type" value="Genomic_DNA"/>
</dbReference>
<dbReference type="SUPFAM" id="SSF159774">
    <property type="entry name" value="YerB-like"/>
    <property type="match status" value="1"/>
</dbReference>
<reference evidence="4" key="1">
    <citation type="submission" date="2017-05" db="EMBL/GenBank/DDBJ databases">
        <authorList>
            <person name="Kirkegaard R."/>
            <person name="Mcilroy J S."/>
        </authorList>
    </citation>
    <scope>NUCLEOTIDE SEQUENCE [LARGE SCALE GENOMIC DNA]</scope>
</reference>
<dbReference type="InterPro" id="IPR035328">
    <property type="entry name" value="DUF3048_C"/>
</dbReference>
<dbReference type="InterPro" id="IPR023158">
    <property type="entry name" value="YerB-like_sf"/>
</dbReference>
<accession>A0A1Y6K8D1</accession>
<evidence type="ECO:0000313" key="4">
    <source>
        <dbReference type="Proteomes" id="UP000195514"/>
    </source>
</evidence>
<dbReference type="Proteomes" id="UP000195514">
    <property type="component" value="Chromosome I"/>
</dbReference>
<feature type="domain" description="DUF3048" evidence="1">
    <location>
        <begin position="107"/>
        <end position="206"/>
    </location>
</feature>
<proteinExistence type="predicted"/>
<dbReference type="InterPro" id="IPR021416">
    <property type="entry name" value="DUF3048_N"/>
</dbReference>
<dbReference type="KEGG" id="abat:CFX1CAM_1784"/>
<evidence type="ECO:0000259" key="2">
    <source>
        <dbReference type="Pfam" id="PF17479"/>
    </source>
</evidence>
<feature type="domain" description="DUF3048" evidence="2">
    <location>
        <begin position="276"/>
        <end position="396"/>
    </location>
</feature>
<evidence type="ECO:0000313" key="3">
    <source>
        <dbReference type="EMBL" id="SMX54849.1"/>
    </source>
</evidence>
<evidence type="ECO:0008006" key="5">
    <source>
        <dbReference type="Google" id="ProtNLM"/>
    </source>
</evidence>
<dbReference type="AlphaFoldDB" id="A0A1Y6K8D1"/>
<evidence type="ECO:0000259" key="1">
    <source>
        <dbReference type="Pfam" id="PF11258"/>
    </source>
</evidence>
<dbReference type="Pfam" id="PF17479">
    <property type="entry name" value="DUF3048_C"/>
    <property type="match status" value="1"/>
</dbReference>